<sequence length="163" mass="17569">MASAQTANAPGAGQRQVRLLSKLSKNTGKAERGSKVLTKNEQDILDLITHSPDGESRGLIFRAGDVFPMSPSHHILSAADTPASGGLGPKERRDTAMDTGRCNSLPLQKCPHPLPDHLLGPIGVYAGTSLFAIFRSMLWNLCPSWHSVPIIPFWLVAWFAGFA</sequence>
<proteinExistence type="predicted"/>
<name>A0A7W7QI68_9ACTN</name>
<organism evidence="1 2">
    <name type="scientific">Streptosporangium saharense</name>
    <dbReference type="NCBI Taxonomy" id="1706840"/>
    <lineage>
        <taxon>Bacteria</taxon>
        <taxon>Bacillati</taxon>
        <taxon>Actinomycetota</taxon>
        <taxon>Actinomycetes</taxon>
        <taxon>Streptosporangiales</taxon>
        <taxon>Streptosporangiaceae</taxon>
        <taxon>Streptosporangium</taxon>
    </lineage>
</organism>
<reference evidence="1 2" key="1">
    <citation type="submission" date="2020-08" db="EMBL/GenBank/DDBJ databases">
        <title>Genomic Encyclopedia of Type Strains, Phase III (KMG-III): the genomes of soil and plant-associated and newly described type strains.</title>
        <authorList>
            <person name="Whitman W."/>
        </authorList>
    </citation>
    <scope>NUCLEOTIDE SEQUENCE [LARGE SCALE GENOMIC DNA]</scope>
    <source>
        <strain evidence="1 2">CECT 8840</strain>
    </source>
</reference>
<dbReference type="EMBL" id="JACHJP010000001">
    <property type="protein sequence ID" value="MBB4914065.1"/>
    <property type="molecule type" value="Genomic_DNA"/>
</dbReference>
<evidence type="ECO:0000313" key="2">
    <source>
        <dbReference type="Proteomes" id="UP000552644"/>
    </source>
</evidence>
<dbReference type="RefSeq" id="WP_184712761.1">
    <property type="nucleotide sequence ID" value="NZ_JACHJP010000001.1"/>
</dbReference>
<protein>
    <submittedName>
        <fullName evidence="1">Uncharacterized protein</fullName>
    </submittedName>
</protein>
<comment type="caution">
    <text evidence="1">The sequence shown here is derived from an EMBL/GenBank/DDBJ whole genome shotgun (WGS) entry which is preliminary data.</text>
</comment>
<keyword evidence="2" id="KW-1185">Reference proteome</keyword>
<accession>A0A7W7QI68</accession>
<gene>
    <name evidence="1" type="ORF">FHS44_001137</name>
</gene>
<evidence type="ECO:0000313" key="1">
    <source>
        <dbReference type="EMBL" id="MBB4914065.1"/>
    </source>
</evidence>
<dbReference type="Proteomes" id="UP000552644">
    <property type="component" value="Unassembled WGS sequence"/>
</dbReference>
<dbReference type="AlphaFoldDB" id="A0A7W7QI68"/>